<keyword evidence="2" id="KW-1185">Reference proteome</keyword>
<name>A0AAD6HR89_9EURO</name>
<evidence type="ECO:0000313" key="2">
    <source>
        <dbReference type="Proteomes" id="UP001215712"/>
    </source>
</evidence>
<accession>A0AAD6HR89</accession>
<sequence>MALSMFPEYIHYPHRHLAEIASTYAVLQSDNHRMREFLNHELLRSLPQFHQSGYRAAFTVVSALALLLNTLLRSCDPTDIILPEESKIFRQYIIEGAELAYPDRPFGATHVQFCLVIALAACPDHPQDMARIEALLLDYQADFKATGWMNCAAWLRTLFENHRLYGGLVPLEFDIDTSNLGVPGCCAMM</sequence>
<gene>
    <name evidence="1" type="ORF">N7493_004278</name>
</gene>
<dbReference type="EMBL" id="JAQJAN010000004">
    <property type="protein sequence ID" value="KAJ5732797.1"/>
    <property type="molecule type" value="Genomic_DNA"/>
</dbReference>
<reference evidence="1" key="1">
    <citation type="journal article" date="2023" name="IMA Fungus">
        <title>Comparative genomic study of the Penicillium genus elucidates a diverse pangenome and 15 lateral gene transfer events.</title>
        <authorList>
            <person name="Petersen C."/>
            <person name="Sorensen T."/>
            <person name="Nielsen M.R."/>
            <person name="Sondergaard T.E."/>
            <person name="Sorensen J.L."/>
            <person name="Fitzpatrick D.A."/>
            <person name="Frisvad J.C."/>
            <person name="Nielsen K.L."/>
        </authorList>
    </citation>
    <scope>NUCLEOTIDE SEQUENCE</scope>
    <source>
        <strain evidence="1">IBT 17514</strain>
    </source>
</reference>
<evidence type="ECO:0000313" key="1">
    <source>
        <dbReference type="EMBL" id="KAJ5732797.1"/>
    </source>
</evidence>
<reference evidence="1" key="2">
    <citation type="submission" date="2023-01" db="EMBL/GenBank/DDBJ databases">
        <authorList>
            <person name="Petersen C."/>
        </authorList>
    </citation>
    <scope>NUCLEOTIDE SEQUENCE</scope>
    <source>
        <strain evidence="1">IBT 17514</strain>
    </source>
</reference>
<comment type="caution">
    <text evidence="1">The sequence shown here is derived from an EMBL/GenBank/DDBJ whole genome shotgun (WGS) entry which is preliminary data.</text>
</comment>
<organism evidence="1 2">
    <name type="scientific">Penicillium malachiteum</name>
    <dbReference type="NCBI Taxonomy" id="1324776"/>
    <lineage>
        <taxon>Eukaryota</taxon>
        <taxon>Fungi</taxon>
        <taxon>Dikarya</taxon>
        <taxon>Ascomycota</taxon>
        <taxon>Pezizomycotina</taxon>
        <taxon>Eurotiomycetes</taxon>
        <taxon>Eurotiomycetidae</taxon>
        <taxon>Eurotiales</taxon>
        <taxon>Aspergillaceae</taxon>
        <taxon>Penicillium</taxon>
    </lineage>
</organism>
<dbReference type="AlphaFoldDB" id="A0AAD6HR89"/>
<protein>
    <submittedName>
        <fullName evidence="1">Cytochrome P450</fullName>
    </submittedName>
</protein>
<dbReference type="Proteomes" id="UP001215712">
    <property type="component" value="Unassembled WGS sequence"/>
</dbReference>
<proteinExistence type="predicted"/>